<sequence>MWNSLFINISNIKCVGLSMNRNYLLDHYFIPSPSHLKTPLQITIALDQQRS</sequence>
<protein>
    <submittedName>
        <fullName evidence="1">Uncharacterized protein</fullName>
    </submittedName>
</protein>
<reference evidence="1" key="1">
    <citation type="submission" date="2014-05" db="EMBL/GenBank/DDBJ databases">
        <authorList>
            <person name="Chronopoulou M."/>
        </authorList>
    </citation>
    <scope>NUCLEOTIDE SEQUENCE</scope>
    <source>
        <tissue evidence="1">Whole organism</tissue>
    </source>
</reference>
<organism evidence="1">
    <name type="scientific">Lepeophtheirus salmonis</name>
    <name type="common">Salmon louse</name>
    <name type="synonym">Caligus salmonis</name>
    <dbReference type="NCBI Taxonomy" id="72036"/>
    <lineage>
        <taxon>Eukaryota</taxon>
        <taxon>Metazoa</taxon>
        <taxon>Ecdysozoa</taxon>
        <taxon>Arthropoda</taxon>
        <taxon>Crustacea</taxon>
        <taxon>Multicrustacea</taxon>
        <taxon>Hexanauplia</taxon>
        <taxon>Copepoda</taxon>
        <taxon>Siphonostomatoida</taxon>
        <taxon>Caligidae</taxon>
        <taxon>Lepeophtheirus</taxon>
    </lineage>
</organism>
<accession>A0A0K2U9R3</accession>
<dbReference type="AlphaFoldDB" id="A0A0K2U9R3"/>
<proteinExistence type="predicted"/>
<dbReference type="EMBL" id="HACA01017075">
    <property type="protein sequence ID" value="CDW34436.1"/>
    <property type="molecule type" value="Transcribed_RNA"/>
</dbReference>
<evidence type="ECO:0000313" key="1">
    <source>
        <dbReference type="EMBL" id="CDW34436.1"/>
    </source>
</evidence>
<name>A0A0K2U9R3_LEPSM</name>